<dbReference type="PANTHER" id="PTHR11560">
    <property type="entry name" value="39S RIBOSOMAL PROTEIN L10, MITOCHONDRIAL"/>
    <property type="match status" value="1"/>
</dbReference>
<dbReference type="Pfam" id="PF00466">
    <property type="entry name" value="Ribosomal_L10"/>
    <property type="match status" value="1"/>
</dbReference>
<keyword evidence="2 5" id="KW-0689">Ribosomal protein</keyword>
<dbReference type="Proteomes" id="UP000886786">
    <property type="component" value="Unassembled WGS sequence"/>
</dbReference>
<accession>A0A9D1CZ42</accession>
<dbReference type="Gene3D" id="3.30.70.1730">
    <property type="match status" value="1"/>
</dbReference>
<dbReference type="GO" id="GO:1990904">
    <property type="term" value="C:ribonucleoprotein complex"/>
    <property type="evidence" value="ECO:0007669"/>
    <property type="project" value="UniProtKB-KW"/>
</dbReference>
<dbReference type="GO" id="GO:0070180">
    <property type="term" value="F:large ribosomal subunit rRNA binding"/>
    <property type="evidence" value="ECO:0007669"/>
    <property type="project" value="UniProtKB-UniRule"/>
</dbReference>
<reference evidence="6" key="2">
    <citation type="journal article" date="2021" name="PeerJ">
        <title>Extensive microbial diversity within the chicken gut microbiome revealed by metagenomics and culture.</title>
        <authorList>
            <person name="Gilroy R."/>
            <person name="Ravi A."/>
            <person name="Getino M."/>
            <person name="Pursley I."/>
            <person name="Horton D.L."/>
            <person name="Alikhan N.F."/>
            <person name="Baker D."/>
            <person name="Gharbi K."/>
            <person name="Hall N."/>
            <person name="Watson M."/>
            <person name="Adriaenssens E.M."/>
            <person name="Foster-Nyarko E."/>
            <person name="Jarju S."/>
            <person name="Secka A."/>
            <person name="Antonio M."/>
            <person name="Oren A."/>
            <person name="Chaudhuri R.R."/>
            <person name="La Ragione R."/>
            <person name="Hildebrand F."/>
            <person name="Pallen M.J."/>
        </authorList>
    </citation>
    <scope>NUCLEOTIDE SEQUENCE</scope>
    <source>
        <strain evidence="6">CHK147-3167</strain>
    </source>
</reference>
<dbReference type="InterPro" id="IPR001790">
    <property type="entry name" value="Ribosomal_uL10"/>
</dbReference>
<evidence type="ECO:0000313" key="7">
    <source>
        <dbReference type="Proteomes" id="UP000886786"/>
    </source>
</evidence>
<sequence>MANQKILDKKQDIIDEIAKRTKEAKSMVLFEYQGLTVEDTNELRNKLAETGSKFKIYKNTLVKRAFDTLKIDLADELKGPKAMAFSEDEIAPVKVLADFAKTHPALILKAGIIDGEIADEAKLQELSNIPSREGLLTMLASGMMGTVRDLSICLDLYSKDLEK</sequence>
<gene>
    <name evidence="5" type="primary">rplJ</name>
    <name evidence="6" type="ORF">IAB27_07240</name>
</gene>
<evidence type="ECO:0000256" key="2">
    <source>
        <dbReference type="ARBA" id="ARBA00022980"/>
    </source>
</evidence>
<evidence type="ECO:0000256" key="4">
    <source>
        <dbReference type="ARBA" id="ARBA00035202"/>
    </source>
</evidence>
<evidence type="ECO:0000313" key="6">
    <source>
        <dbReference type="EMBL" id="HIQ91397.1"/>
    </source>
</evidence>
<dbReference type="InterPro" id="IPR047865">
    <property type="entry name" value="Ribosomal_uL10_bac_type"/>
</dbReference>
<dbReference type="NCBIfam" id="NF000955">
    <property type="entry name" value="PRK00099.1-1"/>
    <property type="match status" value="1"/>
</dbReference>
<dbReference type="CDD" id="cd05797">
    <property type="entry name" value="Ribosomal_L10"/>
    <property type="match status" value="1"/>
</dbReference>
<dbReference type="InterPro" id="IPR043141">
    <property type="entry name" value="Ribosomal_uL10-like_sf"/>
</dbReference>
<protein>
    <recommendedName>
        <fullName evidence="4 5">Large ribosomal subunit protein uL10</fullName>
    </recommendedName>
</protein>
<keyword evidence="5" id="KW-0694">RNA-binding</keyword>
<dbReference type="EMBL" id="DVFV01000123">
    <property type="protein sequence ID" value="HIQ91397.1"/>
    <property type="molecule type" value="Genomic_DNA"/>
</dbReference>
<reference evidence="6" key="1">
    <citation type="submission" date="2020-10" db="EMBL/GenBank/DDBJ databases">
        <authorList>
            <person name="Gilroy R."/>
        </authorList>
    </citation>
    <scope>NUCLEOTIDE SEQUENCE</scope>
    <source>
        <strain evidence="6">CHK147-3167</strain>
    </source>
</reference>
<dbReference type="AlphaFoldDB" id="A0A9D1CZ42"/>
<dbReference type="HAMAP" id="MF_00362">
    <property type="entry name" value="Ribosomal_uL10"/>
    <property type="match status" value="1"/>
</dbReference>
<dbReference type="InterPro" id="IPR022973">
    <property type="entry name" value="Ribosomal_uL10_bac"/>
</dbReference>
<evidence type="ECO:0000256" key="1">
    <source>
        <dbReference type="ARBA" id="ARBA00008889"/>
    </source>
</evidence>
<evidence type="ECO:0000256" key="5">
    <source>
        <dbReference type="HAMAP-Rule" id="MF_00362"/>
    </source>
</evidence>
<dbReference type="GO" id="GO:0006412">
    <property type="term" value="P:translation"/>
    <property type="evidence" value="ECO:0007669"/>
    <property type="project" value="UniProtKB-UniRule"/>
</dbReference>
<comment type="function">
    <text evidence="5">Forms part of the ribosomal stalk, playing a central role in the interaction of the ribosome with GTP-bound translation factors.</text>
</comment>
<comment type="subunit">
    <text evidence="5">Part of the ribosomal stalk of the 50S ribosomal subunit. The N-terminus interacts with L11 and the large rRNA to form the base of the stalk. The C-terminus forms an elongated spine to which L12 dimers bind in a sequential fashion forming a multimeric L10(L12)X complex.</text>
</comment>
<evidence type="ECO:0000256" key="3">
    <source>
        <dbReference type="ARBA" id="ARBA00023274"/>
    </source>
</evidence>
<keyword evidence="5" id="KW-0699">rRNA-binding</keyword>
<dbReference type="SUPFAM" id="SSF160369">
    <property type="entry name" value="Ribosomal protein L10-like"/>
    <property type="match status" value="1"/>
</dbReference>
<proteinExistence type="inferred from homology"/>
<dbReference type="GO" id="GO:0005840">
    <property type="term" value="C:ribosome"/>
    <property type="evidence" value="ECO:0007669"/>
    <property type="project" value="UniProtKB-KW"/>
</dbReference>
<comment type="caution">
    <text evidence="6">The sequence shown here is derived from an EMBL/GenBank/DDBJ whole genome shotgun (WGS) entry which is preliminary data.</text>
</comment>
<name>A0A9D1CZ42_9FIRM</name>
<comment type="similarity">
    <text evidence="1 5">Belongs to the universal ribosomal protein uL10 family.</text>
</comment>
<keyword evidence="3 5" id="KW-0687">Ribonucleoprotein</keyword>
<organism evidence="6 7">
    <name type="scientific">Candidatus Coprosoma intestinipullorum</name>
    <dbReference type="NCBI Taxonomy" id="2840752"/>
    <lineage>
        <taxon>Bacteria</taxon>
        <taxon>Bacillati</taxon>
        <taxon>Bacillota</taxon>
        <taxon>Bacillota incertae sedis</taxon>
        <taxon>Candidatus Coprosoma</taxon>
    </lineage>
</organism>